<name>A0ABR8LR84_9FLAO</name>
<keyword evidence="1" id="KW-0472">Membrane</keyword>
<reference evidence="2 3" key="1">
    <citation type="submission" date="2020-09" db="EMBL/GenBank/DDBJ databases">
        <title>Bacillus nautilus sp. nov., Chryseoglobus crepusculi sp. nov, and Psychrobacter noctis sp. nov., isolated from deep-sea sponges from the equatorial Atlantic.</title>
        <authorList>
            <person name="Stennett H.L."/>
            <person name="Williams S.E."/>
        </authorList>
    </citation>
    <scope>NUCLEOTIDE SEQUENCE [LARGE SCALE GENOMIC DNA]</scope>
    <source>
        <strain evidence="2 3">28M-24</strain>
    </source>
</reference>
<evidence type="ECO:0000313" key="2">
    <source>
        <dbReference type="EMBL" id="MBD3862360.1"/>
    </source>
</evidence>
<proteinExistence type="predicted"/>
<evidence type="ECO:0000313" key="3">
    <source>
        <dbReference type="Proteomes" id="UP000627521"/>
    </source>
</evidence>
<keyword evidence="1" id="KW-1133">Transmembrane helix</keyword>
<dbReference type="EMBL" id="JACXXH010000001">
    <property type="protein sequence ID" value="MBD3862360.1"/>
    <property type="molecule type" value="Genomic_DNA"/>
</dbReference>
<organism evidence="2 3">
    <name type="scientific">Olleya marilimosa</name>
    <dbReference type="NCBI Taxonomy" id="272164"/>
    <lineage>
        <taxon>Bacteria</taxon>
        <taxon>Pseudomonadati</taxon>
        <taxon>Bacteroidota</taxon>
        <taxon>Flavobacteriia</taxon>
        <taxon>Flavobacteriales</taxon>
        <taxon>Flavobacteriaceae</taxon>
    </lineage>
</organism>
<feature type="transmembrane region" description="Helical" evidence="1">
    <location>
        <begin position="16"/>
        <end position="34"/>
    </location>
</feature>
<accession>A0ABR8LR84</accession>
<protein>
    <submittedName>
        <fullName evidence="2">Uncharacterized protein</fullName>
    </submittedName>
</protein>
<gene>
    <name evidence="2" type="ORF">IEG06_02780</name>
</gene>
<sequence>MKLFFSKHLTPMKRFYFTYFIIIAATVLLIINIYNLDFNNINNGPFSGIISNILIIIAMILTMRDIKKRDSKN</sequence>
<keyword evidence="3" id="KW-1185">Reference proteome</keyword>
<feature type="transmembrane region" description="Helical" evidence="1">
    <location>
        <begin position="46"/>
        <end position="63"/>
    </location>
</feature>
<dbReference type="RefSeq" id="WP_191098961.1">
    <property type="nucleotide sequence ID" value="NZ_JACXXF010000001.1"/>
</dbReference>
<dbReference type="Proteomes" id="UP000627521">
    <property type="component" value="Unassembled WGS sequence"/>
</dbReference>
<comment type="caution">
    <text evidence="2">The sequence shown here is derived from an EMBL/GenBank/DDBJ whole genome shotgun (WGS) entry which is preliminary data.</text>
</comment>
<keyword evidence="1" id="KW-0812">Transmembrane</keyword>
<evidence type="ECO:0000256" key="1">
    <source>
        <dbReference type="SAM" id="Phobius"/>
    </source>
</evidence>